<comment type="caution">
    <text evidence="2">The sequence shown here is derived from an EMBL/GenBank/DDBJ whole genome shotgun (WGS) entry which is preliminary data.</text>
</comment>
<dbReference type="RefSeq" id="WP_198363254.1">
    <property type="nucleotide sequence ID" value="NZ_JBHSOG010000008.1"/>
</dbReference>
<dbReference type="Gene3D" id="3.30.460.10">
    <property type="entry name" value="Beta Polymerase, domain 2"/>
    <property type="match status" value="1"/>
</dbReference>
<dbReference type="InterPro" id="IPR002934">
    <property type="entry name" value="Polymerase_NTP_transf_dom"/>
</dbReference>
<evidence type="ECO:0000313" key="2">
    <source>
        <dbReference type="EMBL" id="MFC5768286.1"/>
    </source>
</evidence>
<keyword evidence="3" id="KW-1185">Reference proteome</keyword>
<protein>
    <submittedName>
        <fullName evidence="2">Nucleotidyltransferase domain-containing protein</fullName>
    </submittedName>
</protein>
<reference evidence="3" key="1">
    <citation type="journal article" date="2019" name="Int. J. Syst. Evol. Microbiol.">
        <title>The Global Catalogue of Microorganisms (GCM) 10K type strain sequencing project: providing services to taxonomists for standard genome sequencing and annotation.</title>
        <authorList>
            <consortium name="The Broad Institute Genomics Platform"/>
            <consortium name="The Broad Institute Genome Sequencing Center for Infectious Disease"/>
            <person name="Wu L."/>
            <person name="Ma J."/>
        </authorList>
    </citation>
    <scope>NUCLEOTIDE SEQUENCE [LARGE SCALE GENOMIC DNA]</scope>
    <source>
        <strain evidence="3">SHR3</strain>
    </source>
</reference>
<proteinExistence type="predicted"/>
<dbReference type="Proteomes" id="UP001595974">
    <property type="component" value="Unassembled WGS sequence"/>
</dbReference>
<dbReference type="SUPFAM" id="SSF81301">
    <property type="entry name" value="Nucleotidyltransferase"/>
    <property type="match status" value="1"/>
</dbReference>
<accession>A0ABW1AMQ1</accession>
<dbReference type="InterPro" id="IPR043519">
    <property type="entry name" value="NT_sf"/>
</dbReference>
<feature type="domain" description="Polymerase nucleotidyl transferase" evidence="1">
    <location>
        <begin position="13"/>
        <end position="97"/>
    </location>
</feature>
<sequence>MRIAPEQAAAIRALVAELAPAGSSVRLFGSRLDDEARGGDVDLLVDVPLPVERPAVLGAMIAARAMRVFAGRKVDVVLRAPNLAEQPIHRIAMQEGVLL</sequence>
<evidence type="ECO:0000313" key="3">
    <source>
        <dbReference type="Proteomes" id="UP001595974"/>
    </source>
</evidence>
<evidence type="ECO:0000259" key="1">
    <source>
        <dbReference type="Pfam" id="PF01909"/>
    </source>
</evidence>
<dbReference type="Pfam" id="PF01909">
    <property type="entry name" value="NTP_transf_2"/>
    <property type="match status" value="1"/>
</dbReference>
<organism evidence="2 3">
    <name type="scientific">Thauera sinica</name>
    <dbReference type="NCBI Taxonomy" id="2665146"/>
    <lineage>
        <taxon>Bacteria</taxon>
        <taxon>Pseudomonadati</taxon>
        <taxon>Pseudomonadota</taxon>
        <taxon>Betaproteobacteria</taxon>
        <taxon>Rhodocyclales</taxon>
        <taxon>Zoogloeaceae</taxon>
        <taxon>Thauera</taxon>
    </lineage>
</organism>
<dbReference type="EMBL" id="JBHSOG010000008">
    <property type="protein sequence ID" value="MFC5768286.1"/>
    <property type="molecule type" value="Genomic_DNA"/>
</dbReference>
<name>A0ABW1AMQ1_9RHOO</name>
<gene>
    <name evidence="2" type="ORF">ACFPTN_02780</name>
</gene>